<comment type="subcellular location">
    <subcellularLocation>
        <location evidence="2">Membrane</location>
        <topology evidence="2">Multi-pass membrane protein</topology>
    </subcellularLocation>
</comment>
<keyword evidence="7 11" id="KW-0862">Zinc</keyword>
<evidence type="ECO:0000256" key="7">
    <source>
        <dbReference type="ARBA" id="ARBA00022833"/>
    </source>
</evidence>
<proteinExistence type="inferred from homology"/>
<dbReference type="GO" id="GO:0046872">
    <property type="term" value="F:metal ion binding"/>
    <property type="evidence" value="ECO:0007669"/>
    <property type="project" value="UniProtKB-KW"/>
</dbReference>
<dbReference type="SMART" id="SM00228">
    <property type="entry name" value="PDZ"/>
    <property type="match status" value="1"/>
</dbReference>
<keyword evidence="10 11" id="KW-0472">Membrane</keyword>
<gene>
    <name evidence="13" type="primary">rseP</name>
    <name evidence="13" type="ORF">ERS686654_00126</name>
</gene>
<dbReference type="RefSeq" id="WP_059428975.1">
    <property type="nucleotide sequence ID" value="NZ_FAVB01000001.1"/>
</dbReference>
<feature type="transmembrane region" description="Helical" evidence="11">
    <location>
        <begin position="112"/>
        <end position="133"/>
    </location>
</feature>
<dbReference type="GO" id="GO:0016020">
    <property type="term" value="C:membrane"/>
    <property type="evidence" value="ECO:0007669"/>
    <property type="project" value="UniProtKB-SubCell"/>
</dbReference>
<evidence type="ECO:0000256" key="5">
    <source>
        <dbReference type="ARBA" id="ARBA00022692"/>
    </source>
</evidence>
<dbReference type="EC" id="3.4.24.-" evidence="11"/>
<evidence type="ECO:0000256" key="4">
    <source>
        <dbReference type="ARBA" id="ARBA00022670"/>
    </source>
</evidence>
<dbReference type="GO" id="GO:0004222">
    <property type="term" value="F:metalloendopeptidase activity"/>
    <property type="evidence" value="ECO:0007669"/>
    <property type="project" value="InterPro"/>
</dbReference>
<evidence type="ECO:0000313" key="14">
    <source>
        <dbReference type="Proteomes" id="UP000052237"/>
    </source>
</evidence>
<dbReference type="Gene3D" id="2.30.42.10">
    <property type="match status" value="1"/>
</dbReference>
<feature type="transmembrane region" description="Helical" evidence="11">
    <location>
        <begin position="338"/>
        <end position="359"/>
    </location>
</feature>
<reference evidence="13 14" key="1">
    <citation type="submission" date="2015-11" db="EMBL/GenBank/DDBJ databases">
        <authorList>
            <consortium name="Pathogen Informatics"/>
        </authorList>
    </citation>
    <scope>NUCLEOTIDE SEQUENCE [LARGE SCALE GENOMIC DNA]</scope>
    <source>
        <strain evidence="13 14">006A-0059</strain>
    </source>
</reference>
<dbReference type="NCBIfam" id="TIGR00054">
    <property type="entry name" value="RIP metalloprotease RseP"/>
    <property type="match status" value="1"/>
</dbReference>
<dbReference type="EMBL" id="FAVB01000001">
    <property type="protein sequence ID" value="CUU69004.1"/>
    <property type="molecule type" value="Genomic_DNA"/>
</dbReference>
<comment type="cofactor">
    <cofactor evidence="1 11">
        <name>Zn(2+)</name>
        <dbReference type="ChEBI" id="CHEBI:29105"/>
    </cofactor>
</comment>
<dbReference type="Proteomes" id="UP000052237">
    <property type="component" value="Unassembled WGS sequence"/>
</dbReference>
<dbReference type="Pfam" id="PF02163">
    <property type="entry name" value="Peptidase_M50"/>
    <property type="match status" value="1"/>
</dbReference>
<accession>A0A0S4RDP7</accession>
<keyword evidence="14" id="KW-1185">Reference proteome</keyword>
<feature type="transmembrane region" description="Helical" evidence="11">
    <location>
        <begin position="7"/>
        <end position="35"/>
    </location>
</feature>
<evidence type="ECO:0000256" key="8">
    <source>
        <dbReference type="ARBA" id="ARBA00022989"/>
    </source>
</evidence>
<dbReference type="CDD" id="cd06163">
    <property type="entry name" value="S2P-M50_PDZ_RseP-like"/>
    <property type="match status" value="1"/>
</dbReference>
<evidence type="ECO:0000256" key="10">
    <source>
        <dbReference type="ARBA" id="ARBA00023136"/>
    </source>
</evidence>
<dbReference type="GO" id="GO:0006508">
    <property type="term" value="P:proteolysis"/>
    <property type="evidence" value="ECO:0007669"/>
    <property type="project" value="UniProtKB-KW"/>
</dbReference>
<dbReference type="InterPro" id="IPR008915">
    <property type="entry name" value="Peptidase_M50"/>
</dbReference>
<dbReference type="PANTHER" id="PTHR42837">
    <property type="entry name" value="REGULATOR OF SIGMA-E PROTEASE RSEP"/>
    <property type="match status" value="1"/>
</dbReference>
<sequence length="370" mass="40733">MKSIFLVLTLLIASFWYWGVHFGVTILAISFLIFFHELGHFLVARFFGVKVNTFSIGFGEKIYTKRVGGTDYCLSAIPLGGYVQLKGQDDLDPKLKNYDSDSYNVLSPIKRIAILFAGPFFNLLLAFFLYIALGFIGVDKLAPVIGAIQQDSAAKSAGILKDDKIISINGVSIKQWDDIKKQVKLEPINIVIDRNGERLSINLTPKIGESMSMFREKIQTPLIGISPSGEITKVYNSGLSSISYAFNETLESSKLIYKGLEKLITGVVPIKEMGGIVAMADITTKASTISISVLFLIVALISVNLGVLNLLPLPVLDGGHIVFNLYEMVFKRPVNEKVFTALSYGSMAFLFALMAFTILNDILRLAGVYE</sequence>
<dbReference type="InterPro" id="IPR004387">
    <property type="entry name" value="Pept_M50_Zn"/>
</dbReference>
<comment type="similarity">
    <text evidence="3 11">Belongs to the peptidase M50B family.</text>
</comment>
<comment type="caution">
    <text evidence="13">The sequence shown here is derived from an EMBL/GenBank/DDBJ whole genome shotgun (WGS) entry which is preliminary data.</text>
</comment>
<evidence type="ECO:0000256" key="2">
    <source>
        <dbReference type="ARBA" id="ARBA00004141"/>
    </source>
</evidence>
<keyword evidence="4" id="KW-0645">Protease</keyword>
<keyword evidence="8 11" id="KW-1133">Transmembrane helix</keyword>
<keyword evidence="9 11" id="KW-0482">Metalloprotease</keyword>
<keyword evidence="6 11" id="KW-0378">Hydrolase</keyword>
<protein>
    <recommendedName>
        <fullName evidence="11">Zinc metalloprotease</fullName>
        <ecNumber evidence="11">3.4.24.-</ecNumber>
    </recommendedName>
</protein>
<keyword evidence="5 11" id="KW-0812">Transmembrane</keyword>
<keyword evidence="11" id="KW-0479">Metal-binding</keyword>
<evidence type="ECO:0000256" key="6">
    <source>
        <dbReference type="ARBA" id="ARBA00022801"/>
    </source>
</evidence>
<evidence type="ECO:0000313" key="13">
    <source>
        <dbReference type="EMBL" id="CUU69004.1"/>
    </source>
</evidence>
<dbReference type="SUPFAM" id="SSF50156">
    <property type="entry name" value="PDZ domain-like"/>
    <property type="match status" value="1"/>
</dbReference>
<evidence type="ECO:0000259" key="12">
    <source>
        <dbReference type="SMART" id="SM00228"/>
    </source>
</evidence>
<evidence type="ECO:0000256" key="1">
    <source>
        <dbReference type="ARBA" id="ARBA00001947"/>
    </source>
</evidence>
<dbReference type="CDD" id="cd23081">
    <property type="entry name" value="cpPDZ_EcRseP-like"/>
    <property type="match status" value="1"/>
</dbReference>
<feature type="domain" description="PDZ" evidence="12">
    <location>
        <begin position="131"/>
        <end position="196"/>
    </location>
</feature>
<evidence type="ECO:0000256" key="11">
    <source>
        <dbReference type="RuleBase" id="RU362031"/>
    </source>
</evidence>
<organism evidence="13 14">
    <name type="scientific">Campylobacter hyointestinalis subsp. hyointestinalis</name>
    <dbReference type="NCBI Taxonomy" id="91352"/>
    <lineage>
        <taxon>Bacteria</taxon>
        <taxon>Pseudomonadati</taxon>
        <taxon>Campylobacterota</taxon>
        <taxon>Epsilonproteobacteria</taxon>
        <taxon>Campylobacterales</taxon>
        <taxon>Campylobacteraceae</taxon>
        <taxon>Campylobacter</taxon>
    </lineage>
</organism>
<dbReference type="AlphaFoldDB" id="A0A0S4RDP7"/>
<dbReference type="PANTHER" id="PTHR42837:SF2">
    <property type="entry name" value="MEMBRANE METALLOPROTEASE ARASP2, CHLOROPLASTIC-RELATED"/>
    <property type="match status" value="1"/>
</dbReference>
<evidence type="ECO:0000256" key="3">
    <source>
        <dbReference type="ARBA" id="ARBA00007931"/>
    </source>
</evidence>
<evidence type="ECO:0000256" key="9">
    <source>
        <dbReference type="ARBA" id="ARBA00023049"/>
    </source>
</evidence>
<name>A0A0S4RDP7_CAMHY</name>
<feature type="transmembrane region" description="Helical" evidence="11">
    <location>
        <begin position="289"/>
        <end position="311"/>
    </location>
</feature>
<dbReference type="InterPro" id="IPR001478">
    <property type="entry name" value="PDZ"/>
</dbReference>
<dbReference type="InterPro" id="IPR036034">
    <property type="entry name" value="PDZ_sf"/>
</dbReference>